<evidence type="ECO:0000313" key="3">
    <source>
        <dbReference type="Proteomes" id="UP000078290"/>
    </source>
</evidence>
<evidence type="ECO:0000313" key="2">
    <source>
        <dbReference type="EMBL" id="OAT72442.1"/>
    </source>
</evidence>
<feature type="region of interest" description="Disordered" evidence="1">
    <location>
        <begin position="1"/>
        <end position="30"/>
    </location>
</feature>
<sequence>MEKEKIHENEKINREWADQRKDSRVLPNCPWNLRLSSNHRLAQEKIQPNHQPQKSISVNERTRDSSKNSKKAKVFWKERGIRGI</sequence>
<name>A0A1B7KQS1_PARTM</name>
<feature type="compositionally biased region" description="Basic and acidic residues" evidence="1">
    <location>
        <begin position="1"/>
        <end position="24"/>
    </location>
</feature>
<reference evidence="3" key="1">
    <citation type="submission" date="2016-05" db="EMBL/GenBank/DDBJ databases">
        <authorList>
            <person name="Wang W."/>
            <person name="Zhu L."/>
        </authorList>
    </citation>
    <scope>NUCLEOTIDE SEQUENCE [LARGE SCALE GENOMIC DNA]</scope>
    <source>
        <strain evidence="3">W-2</strain>
    </source>
</reference>
<organism evidence="2 3">
    <name type="scientific">Parageobacillus thermoglucosidasius</name>
    <name type="common">Geobacillus thermoglucosidasius</name>
    <dbReference type="NCBI Taxonomy" id="1426"/>
    <lineage>
        <taxon>Bacteria</taxon>
        <taxon>Bacillati</taxon>
        <taxon>Bacillota</taxon>
        <taxon>Bacilli</taxon>
        <taxon>Bacillales</taxon>
        <taxon>Anoxybacillaceae</taxon>
        <taxon>Parageobacillus</taxon>
    </lineage>
</organism>
<feature type="region of interest" description="Disordered" evidence="1">
    <location>
        <begin position="44"/>
        <end position="84"/>
    </location>
</feature>
<dbReference type="Proteomes" id="UP000078290">
    <property type="component" value="Unassembled WGS sequence"/>
</dbReference>
<dbReference type="AlphaFoldDB" id="A0A1B7KQS1"/>
<proteinExistence type="predicted"/>
<gene>
    <name evidence="2" type="ORF">A7K69_09975</name>
</gene>
<evidence type="ECO:0000256" key="1">
    <source>
        <dbReference type="SAM" id="MobiDB-lite"/>
    </source>
</evidence>
<accession>A0A1B7KQS1</accession>
<dbReference type="EMBL" id="LXMA01000034">
    <property type="protein sequence ID" value="OAT72442.1"/>
    <property type="molecule type" value="Genomic_DNA"/>
</dbReference>
<comment type="caution">
    <text evidence="2">The sequence shown here is derived from an EMBL/GenBank/DDBJ whole genome shotgun (WGS) entry which is preliminary data.</text>
</comment>
<feature type="compositionally biased region" description="Basic and acidic residues" evidence="1">
    <location>
        <begin position="75"/>
        <end position="84"/>
    </location>
</feature>
<protein>
    <submittedName>
        <fullName evidence="2">Uncharacterized protein</fullName>
    </submittedName>
</protein>
<feature type="compositionally biased region" description="Polar residues" evidence="1">
    <location>
        <begin position="44"/>
        <end position="59"/>
    </location>
</feature>